<dbReference type="InterPro" id="IPR007546">
    <property type="entry name" value="DUF503"/>
</dbReference>
<dbReference type="PANTHER" id="PTHR36441:SF1">
    <property type="entry name" value="DUF503 DOMAIN-CONTAINING PROTEIN"/>
    <property type="match status" value="1"/>
</dbReference>
<dbReference type="Pfam" id="PF04456">
    <property type="entry name" value="DUF503"/>
    <property type="match status" value="1"/>
</dbReference>
<organism evidence="1">
    <name type="scientific">candidate division WOR-3 bacterium</name>
    <dbReference type="NCBI Taxonomy" id="2052148"/>
    <lineage>
        <taxon>Bacteria</taxon>
        <taxon>Bacteria division WOR-3</taxon>
    </lineage>
</organism>
<dbReference type="AlphaFoldDB" id="A0A7C4XFV9"/>
<sequence length="104" mass="12065">MVSLNQEKERKFFIGVCNLDLHIHHCQSLKEKRRVIKSLEEKLKNRFNISCCEFGDLNLWQRAQLAAITCSNEMNVVNSVMKAIIKFIEQHSSVTIVSSECRIL</sequence>
<accession>A0A7C4XFV9</accession>
<name>A0A7C4XFV9_UNCW3</name>
<dbReference type="InterPro" id="IPR036746">
    <property type="entry name" value="TT1725-like_sf"/>
</dbReference>
<dbReference type="SUPFAM" id="SSF103007">
    <property type="entry name" value="Hypothetical protein TT1725"/>
    <property type="match status" value="1"/>
</dbReference>
<comment type="caution">
    <text evidence="1">The sequence shown here is derived from an EMBL/GenBank/DDBJ whole genome shotgun (WGS) entry which is preliminary data.</text>
</comment>
<reference evidence="1" key="1">
    <citation type="journal article" date="2020" name="mSystems">
        <title>Genome- and Community-Level Interaction Insights into Carbon Utilization and Element Cycling Functions of Hydrothermarchaeota in Hydrothermal Sediment.</title>
        <authorList>
            <person name="Zhou Z."/>
            <person name="Liu Y."/>
            <person name="Xu W."/>
            <person name="Pan J."/>
            <person name="Luo Z.H."/>
            <person name="Li M."/>
        </authorList>
    </citation>
    <scope>NUCLEOTIDE SEQUENCE [LARGE SCALE GENOMIC DNA]</scope>
    <source>
        <strain evidence="1">SpSt-774</strain>
    </source>
</reference>
<dbReference type="Gene3D" id="3.30.70.1120">
    <property type="entry name" value="TT1725-like"/>
    <property type="match status" value="1"/>
</dbReference>
<gene>
    <name evidence="1" type="ORF">ENV60_08595</name>
</gene>
<protein>
    <submittedName>
        <fullName evidence="1">DUF503 domain-containing protein</fullName>
    </submittedName>
</protein>
<evidence type="ECO:0000313" key="1">
    <source>
        <dbReference type="EMBL" id="HGV98335.1"/>
    </source>
</evidence>
<proteinExistence type="predicted"/>
<dbReference type="PANTHER" id="PTHR36441">
    <property type="entry name" value="HYPOTHETICAL CYTOSOLIC PROTEIN"/>
    <property type="match status" value="1"/>
</dbReference>
<dbReference type="EMBL" id="DTGZ01000161">
    <property type="protein sequence ID" value="HGV98335.1"/>
    <property type="molecule type" value="Genomic_DNA"/>
</dbReference>